<keyword evidence="1" id="KW-0812">Transmembrane</keyword>
<accession>A0A0F9I8X7</accession>
<dbReference type="AlphaFoldDB" id="A0A0F9I8X7"/>
<name>A0A0F9I8X7_9ZZZZ</name>
<keyword evidence="1" id="KW-1133">Transmembrane helix</keyword>
<protein>
    <submittedName>
        <fullName evidence="2">Uncharacterized protein</fullName>
    </submittedName>
</protein>
<organism evidence="2">
    <name type="scientific">marine sediment metagenome</name>
    <dbReference type="NCBI Taxonomy" id="412755"/>
    <lineage>
        <taxon>unclassified sequences</taxon>
        <taxon>metagenomes</taxon>
        <taxon>ecological metagenomes</taxon>
    </lineage>
</organism>
<evidence type="ECO:0000313" key="2">
    <source>
        <dbReference type="EMBL" id="KKM16119.1"/>
    </source>
</evidence>
<feature type="transmembrane region" description="Helical" evidence="1">
    <location>
        <begin position="26"/>
        <end position="47"/>
    </location>
</feature>
<dbReference type="EMBL" id="LAZR01014748">
    <property type="protein sequence ID" value="KKM16119.1"/>
    <property type="molecule type" value="Genomic_DNA"/>
</dbReference>
<sequence length="49" mass="5646">MDTITSIRLRTLRQNLKRRAQMRYRWGQLANAAIYILVSGIVATVLLSL</sequence>
<evidence type="ECO:0000256" key="1">
    <source>
        <dbReference type="SAM" id="Phobius"/>
    </source>
</evidence>
<keyword evidence="1" id="KW-0472">Membrane</keyword>
<gene>
    <name evidence="2" type="ORF">LCGC14_1689110</name>
</gene>
<reference evidence="2" key="1">
    <citation type="journal article" date="2015" name="Nature">
        <title>Complex archaea that bridge the gap between prokaryotes and eukaryotes.</title>
        <authorList>
            <person name="Spang A."/>
            <person name="Saw J.H."/>
            <person name="Jorgensen S.L."/>
            <person name="Zaremba-Niedzwiedzka K."/>
            <person name="Martijn J."/>
            <person name="Lind A.E."/>
            <person name="van Eijk R."/>
            <person name="Schleper C."/>
            <person name="Guy L."/>
            <person name="Ettema T.J."/>
        </authorList>
    </citation>
    <scope>NUCLEOTIDE SEQUENCE</scope>
</reference>
<proteinExistence type="predicted"/>
<comment type="caution">
    <text evidence="2">The sequence shown here is derived from an EMBL/GenBank/DDBJ whole genome shotgun (WGS) entry which is preliminary data.</text>
</comment>